<evidence type="ECO:0000313" key="1">
    <source>
        <dbReference type="EMBL" id="ODA29236.1"/>
    </source>
</evidence>
<dbReference type="EMBL" id="LYDR01000137">
    <property type="protein sequence ID" value="ODA29236.1"/>
    <property type="molecule type" value="Genomic_DNA"/>
</dbReference>
<reference evidence="1 2" key="1">
    <citation type="submission" date="2016-05" db="EMBL/GenBank/DDBJ databases">
        <title>Genomic and physiological characterization of Planctopirus sp. isolated from fresh water lake.</title>
        <authorList>
            <person name="Subhash Y."/>
            <person name="Ramana C."/>
        </authorList>
    </citation>
    <scope>NUCLEOTIDE SEQUENCE [LARGE SCALE GENOMIC DNA]</scope>
    <source>
        <strain evidence="1 2">JC280</strain>
    </source>
</reference>
<proteinExistence type="predicted"/>
<organism evidence="1 2">
    <name type="scientific">Planctopirus hydrillae</name>
    <dbReference type="NCBI Taxonomy" id="1841610"/>
    <lineage>
        <taxon>Bacteria</taxon>
        <taxon>Pseudomonadati</taxon>
        <taxon>Planctomycetota</taxon>
        <taxon>Planctomycetia</taxon>
        <taxon>Planctomycetales</taxon>
        <taxon>Planctomycetaceae</taxon>
        <taxon>Planctopirus</taxon>
    </lineage>
</organism>
<dbReference type="AlphaFoldDB" id="A0A1C3E7M9"/>
<protein>
    <submittedName>
        <fullName evidence="1">Uncharacterized protein</fullName>
    </submittedName>
</protein>
<dbReference type="Proteomes" id="UP000094828">
    <property type="component" value="Unassembled WGS sequence"/>
</dbReference>
<gene>
    <name evidence="1" type="ORF">A6X21_09045</name>
</gene>
<evidence type="ECO:0000313" key="2">
    <source>
        <dbReference type="Proteomes" id="UP000094828"/>
    </source>
</evidence>
<comment type="caution">
    <text evidence="1">The sequence shown here is derived from an EMBL/GenBank/DDBJ whole genome shotgun (WGS) entry which is preliminary data.</text>
</comment>
<name>A0A1C3E7M9_9PLAN</name>
<accession>A0A1C3E7M9</accession>
<sequence length="97" mass="11180">MWLVCYLSLFRLRVWGHCVFEPLSSLAVPPPLSTGGGPLIQATGVKDKRSFAPVAFLMFGMWSRTKLRLEKFHFEEPIKLLSAKWKSRFFSFDKSLN</sequence>
<keyword evidence="2" id="KW-1185">Reference proteome</keyword>